<dbReference type="PANTHER" id="PTHR42852">
    <property type="entry name" value="THIOL:DISULFIDE INTERCHANGE PROTEIN DSBE"/>
    <property type="match status" value="1"/>
</dbReference>
<dbReference type="CDD" id="cd02966">
    <property type="entry name" value="TlpA_like_family"/>
    <property type="match status" value="1"/>
</dbReference>
<dbReference type="InterPro" id="IPR000866">
    <property type="entry name" value="AhpC/TSA"/>
</dbReference>
<dbReference type="InterPro" id="IPR050553">
    <property type="entry name" value="Thioredoxin_ResA/DsbE_sf"/>
</dbReference>
<dbReference type="InterPro" id="IPR013766">
    <property type="entry name" value="Thioredoxin_domain"/>
</dbReference>
<dbReference type="EMBL" id="JACYTR010000010">
    <property type="protein sequence ID" value="MBD8525542.1"/>
    <property type="molecule type" value="Genomic_DNA"/>
</dbReference>
<dbReference type="InterPro" id="IPR017937">
    <property type="entry name" value="Thioredoxin_CS"/>
</dbReference>
<dbReference type="PANTHER" id="PTHR42852:SF6">
    <property type="entry name" value="THIOL:DISULFIDE INTERCHANGE PROTEIN DSBE"/>
    <property type="match status" value="1"/>
</dbReference>
<gene>
    <name evidence="6" type="ORF">IFO71_07295</name>
</gene>
<dbReference type="GO" id="GO:0015036">
    <property type="term" value="F:disulfide oxidoreductase activity"/>
    <property type="evidence" value="ECO:0007669"/>
    <property type="project" value="UniProtKB-ARBA"/>
</dbReference>
<comment type="caution">
    <text evidence="6">The sequence shown here is derived from an EMBL/GenBank/DDBJ whole genome shotgun (WGS) entry which is preliminary data.</text>
</comment>
<dbReference type="PROSITE" id="PS00194">
    <property type="entry name" value="THIOREDOXIN_1"/>
    <property type="match status" value="1"/>
</dbReference>
<comment type="subcellular location">
    <subcellularLocation>
        <location evidence="1">Cell envelope</location>
    </subcellularLocation>
</comment>
<dbReference type="PROSITE" id="PS51352">
    <property type="entry name" value="THIOREDOXIN_2"/>
    <property type="match status" value="1"/>
</dbReference>
<evidence type="ECO:0000256" key="4">
    <source>
        <dbReference type="ARBA" id="ARBA00023284"/>
    </source>
</evidence>
<dbReference type="GO" id="GO:0030313">
    <property type="term" value="C:cell envelope"/>
    <property type="evidence" value="ECO:0007669"/>
    <property type="project" value="UniProtKB-SubCell"/>
</dbReference>
<dbReference type="AlphaFoldDB" id="A0AAW3ZKG9"/>
<evidence type="ECO:0000259" key="5">
    <source>
        <dbReference type="PROSITE" id="PS51352"/>
    </source>
</evidence>
<protein>
    <submittedName>
        <fullName evidence="6">TlpA family protein disulfide reductase</fullName>
    </submittedName>
</protein>
<keyword evidence="2" id="KW-0201">Cytochrome c-type biogenesis</keyword>
<sequence length="152" mass="16385">MFGLSVSAQEVGTTPELKINTLAHGEFDLAAKRGQWVLVNYWATWCAPCLKEMPELDHYDQANADLQIIGLAFEETTAEELQAFLQTRPVSYPIALVDVYAPPAGWDVPRGLPLSILLGPDGAVAKRFVGPITGKDLDMARKAASEGGAGDE</sequence>
<dbReference type="Proteomes" id="UP000613768">
    <property type="component" value="Unassembled WGS sequence"/>
</dbReference>
<dbReference type="Pfam" id="PF00578">
    <property type="entry name" value="AhpC-TSA"/>
    <property type="match status" value="1"/>
</dbReference>
<keyword evidence="7" id="KW-1185">Reference proteome</keyword>
<reference evidence="6 7" key="1">
    <citation type="submission" date="2020-09" db="EMBL/GenBank/DDBJ databases">
        <title>Pseudoxanthomonas sp. CAU 1598 isolated from sand of Yaerae Beach.</title>
        <authorList>
            <person name="Kim W."/>
        </authorList>
    </citation>
    <scope>NUCLEOTIDE SEQUENCE [LARGE SCALE GENOMIC DNA]</scope>
    <source>
        <strain evidence="6 7">CAU 1598</strain>
    </source>
</reference>
<evidence type="ECO:0000313" key="6">
    <source>
        <dbReference type="EMBL" id="MBD8525542.1"/>
    </source>
</evidence>
<dbReference type="GO" id="GO:0016209">
    <property type="term" value="F:antioxidant activity"/>
    <property type="evidence" value="ECO:0007669"/>
    <property type="project" value="InterPro"/>
</dbReference>
<accession>A0AAW3ZKG9</accession>
<evidence type="ECO:0000313" key="7">
    <source>
        <dbReference type="Proteomes" id="UP000613768"/>
    </source>
</evidence>
<keyword evidence="4" id="KW-0676">Redox-active center</keyword>
<evidence type="ECO:0000256" key="1">
    <source>
        <dbReference type="ARBA" id="ARBA00004196"/>
    </source>
</evidence>
<dbReference type="InterPro" id="IPR036249">
    <property type="entry name" value="Thioredoxin-like_sf"/>
</dbReference>
<keyword evidence="3" id="KW-1015">Disulfide bond</keyword>
<feature type="domain" description="Thioredoxin" evidence="5">
    <location>
        <begin position="8"/>
        <end position="146"/>
    </location>
</feature>
<name>A0AAW3ZKG9_9GAMM</name>
<dbReference type="SUPFAM" id="SSF52833">
    <property type="entry name" value="Thioredoxin-like"/>
    <property type="match status" value="1"/>
</dbReference>
<proteinExistence type="predicted"/>
<dbReference type="GO" id="GO:0017004">
    <property type="term" value="P:cytochrome complex assembly"/>
    <property type="evidence" value="ECO:0007669"/>
    <property type="project" value="UniProtKB-KW"/>
</dbReference>
<organism evidence="6 7">
    <name type="scientific">Pseudomarimonas arenosa</name>
    <dbReference type="NCBI Taxonomy" id="2774145"/>
    <lineage>
        <taxon>Bacteria</taxon>
        <taxon>Pseudomonadati</taxon>
        <taxon>Pseudomonadota</taxon>
        <taxon>Gammaproteobacteria</taxon>
        <taxon>Lysobacterales</taxon>
        <taxon>Lysobacteraceae</taxon>
        <taxon>Pseudomarimonas</taxon>
    </lineage>
</organism>
<dbReference type="Gene3D" id="3.40.30.10">
    <property type="entry name" value="Glutaredoxin"/>
    <property type="match status" value="1"/>
</dbReference>
<evidence type="ECO:0000256" key="2">
    <source>
        <dbReference type="ARBA" id="ARBA00022748"/>
    </source>
</evidence>
<evidence type="ECO:0000256" key="3">
    <source>
        <dbReference type="ARBA" id="ARBA00023157"/>
    </source>
</evidence>